<dbReference type="CDD" id="cd00038">
    <property type="entry name" value="CAP_ED"/>
    <property type="match status" value="1"/>
</dbReference>
<dbReference type="OrthoDB" id="1896386at2"/>
<dbReference type="Proteomes" id="UP000284277">
    <property type="component" value="Unassembled WGS sequence"/>
</dbReference>
<name>A0A419SUL3_9FIRM</name>
<dbReference type="InterPro" id="IPR000595">
    <property type="entry name" value="cNMP-bd_dom"/>
</dbReference>
<keyword evidence="3" id="KW-1185">Reference proteome</keyword>
<dbReference type="InterPro" id="IPR014710">
    <property type="entry name" value="RmlC-like_jellyroll"/>
</dbReference>
<dbReference type="InterPro" id="IPR018490">
    <property type="entry name" value="cNMP-bd_dom_sf"/>
</dbReference>
<dbReference type="InterPro" id="IPR050397">
    <property type="entry name" value="Env_Response_Regulators"/>
</dbReference>
<evidence type="ECO:0000313" key="3">
    <source>
        <dbReference type="Proteomes" id="UP000284277"/>
    </source>
</evidence>
<dbReference type="AlphaFoldDB" id="A0A419SUL3"/>
<dbReference type="EMBL" id="MCIA01000033">
    <property type="protein sequence ID" value="RKD28888.1"/>
    <property type="molecule type" value="Genomic_DNA"/>
</dbReference>
<dbReference type="PANTHER" id="PTHR24567:SF26">
    <property type="entry name" value="REGULATORY PROTEIN YEIL"/>
    <property type="match status" value="1"/>
</dbReference>
<proteinExistence type="predicted"/>
<organism evidence="2 3">
    <name type="scientific">Lacrimispora algidixylanolytica</name>
    <dbReference type="NCBI Taxonomy" id="94868"/>
    <lineage>
        <taxon>Bacteria</taxon>
        <taxon>Bacillati</taxon>
        <taxon>Bacillota</taxon>
        <taxon>Clostridia</taxon>
        <taxon>Lachnospirales</taxon>
        <taxon>Lachnospiraceae</taxon>
        <taxon>Lacrimispora</taxon>
    </lineage>
</organism>
<dbReference type="GO" id="GO:0003700">
    <property type="term" value="F:DNA-binding transcription factor activity"/>
    <property type="evidence" value="ECO:0007669"/>
    <property type="project" value="TreeGrafter"/>
</dbReference>
<evidence type="ECO:0000259" key="1">
    <source>
        <dbReference type="PROSITE" id="PS50042"/>
    </source>
</evidence>
<reference evidence="2 3" key="1">
    <citation type="submission" date="2016-08" db="EMBL/GenBank/DDBJ databases">
        <title>A new outlook on sporulation: Clostridium algidixylanolyticum.</title>
        <authorList>
            <person name="Poppleton D.I."/>
            <person name="Gribaldo S."/>
        </authorList>
    </citation>
    <scope>NUCLEOTIDE SEQUENCE [LARGE SCALE GENOMIC DNA]</scope>
    <source>
        <strain evidence="2 3">SPL73</strain>
    </source>
</reference>
<feature type="domain" description="Cyclic nucleotide-binding" evidence="1">
    <location>
        <begin position="26"/>
        <end position="122"/>
    </location>
</feature>
<sequence>MSLSHFMDNAPASVKNSFIHRKHVKGSYILYPGEENNYLYIVIKGSANVVIQNISGAGFVLYTYDAYSCFGEMELFNENIKTFDVIAQSNCETIIVRKDRVFEWMKADFEFTKFLIGQLTEKLLKSSQKLTTLSLLSVNDRLLYCIYTHHKLGDLAKLTKQAVYSETFIPIRSLNRGIADCKVNNYFEFRRKQFYVLSAEKLETYCSSLV</sequence>
<accession>A0A419SUL3</accession>
<dbReference type="Pfam" id="PF00027">
    <property type="entry name" value="cNMP_binding"/>
    <property type="match status" value="1"/>
</dbReference>
<dbReference type="SUPFAM" id="SSF51206">
    <property type="entry name" value="cAMP-binding domain-like"/>
    <property type="match status" value="1"/>
</dbReference>
<gene>
    <name evidence="2" type="ORF">BET01_09090</name>
</gene>
<dbReference type="Gene3D" id="2.60.120.10">
    <property type="entry name" value="Jelly Rolls"/>
    <property type="match status" value="1"/>
</dbReference>
<dbReference type="PROSITE" id="PS50042">
    <property type="entry name" value="CNMP_BINDING_3"/>
    <property type="match status" value="1"/>
</dbReference>
<dbReference type="RefSeq" id="WP_120198332.1">
    <property type="nucleotide sequence ID" value="NZ_MCIA01000033.1"/>
</dbReference>
<comment type="caution">
    <text evidence="2">The sequence shown here is derived from an EMBL/GenBank/DDBJ whole genome shotgun (WGS) entry which is preliminary data.</text>
</comment>
<dbReference type="GO" id="GO:0005829">
    <property type="term" value="C:cytosol"/>
    <property type="evidence" value="ECO:0007669"/>
    <property type="project" value="TreeGrafter"/>
</dbReference>
<dbReference type="PANTHER" id="PTHR24567">
    <property type="entry name" value="CRP FAMILY TRANSCRIPTIONAL REGULATORY PROTEIN"/>
    <property type="match status" value="1"/>
</dbReference>
<protein>
    <recommendedName>
        <fullName evidence="1">Cyclic nucleotide-binding domain-containing protein</fullName>
    </recommendedName>
</protein>
<evidence type="ECO:0000313" key="2">
    <source>
        <dbReference type="EMBL" id="RKD28888.1"/>
    </source>
</evidence>